<keyword evidence="1" id="KW-1133">Transmembrane helix</keyword>
<reference evidence="3" key="1">
    <citation type="submission" date="2021-02" db="EMBL/GenBank/DDBJ databases">
        <authorList>
            <person name="Nowell W R."/>
        </authorList>
    </citation>
    <scope>NUCLEOTIDE SEQUENCE</scope>
</reference>
<dbReference type="AlphaFoldDB" id="A0A815SDP1"/>
<protein>
    <recommendedName>
        <fullName evidence="2">G domain-containing protein</fullName>
    </recommendedName>
</protein>
<evidence type="ECO:0000256" key="1">
    <source>
        <dbReference type="SAM" id="Phobius"/>
    </source>
</evidence>
<feature type="transmembrane region" description="Helical" evidence="1">
    <location>
        <begin position="429"/>
        <end position="455"/>
    </location>
</feature>
<gene>
    <name evidence="3" type="ORF">EDS130_LOCUS41952</name>
</gene>
<dbReference type="GO" id="GO:0005525">
    <property type="term" value="F:GTP binding"/>
    <property type="evidence" value="ECO:0007669"/>
    <property type="project" value="InterPro"/>
</dbReference>
<dbReference type="PANTHER" id="PTHR42698">
    <property type="entry name" value="GTPASE ERA"/>
    <property type="match status" value="1"/>
</dbReference>
<dbReference type="InterPro" id="IPR006073">
    <property type="entry name" value="GTP-bd"/>
</dbReference>
<dbReference type="Proteomes" id="UP000663852">
    <property type="component" value="Unassembled WGS sequence"/>
</dbReference>
<dbReference type="Gene3D" id="3.40.50.300">
    <property type="entry name" value="P-loop containing nucleotide triphosphate hydrolases"/>
    <property type="match status" value="1"/>
</dbReference>
<dbReference type="OrthoDB" id="10056755at2759"/>
<dbReference type="GO" id="GO:0019843">
    <property type="term" value="F:rRNA binding"/>
    <property type="evidence" value="ECO:0007669"/>
    <property type="project" value="TreeGrafter"/>
</dbReference>
<comment type="caution">
    <text evidence="3">The sequence shown here is derived from an EMBL/GenBank/DDBJ whole genome shotgun (WGS) entry which is preliminary data.</text>
</comment>
<dbReference type="SUPFAM" id="SSF52540">
    <property type="entry name" value="P-loop containing nucleoside triphosphate hydrolases"/>
    <property type="match status" value="1"/>
</dbReference>
<feature type="transmembrane region" description="Helical" evidence="1">
    <location>
        <begin position="350"/>
        <end position="371"/>
    </location>
</feature>
<organism evidence="3 4">
    <name type="scientific">Adineta ricciae</name>
    <name type="common">Rotifer</name>
    <dbReference type="NCBI Taxonomy" id="249248"/>
    <lineage>
        <taxon>Eukaryota</taxon>
        <taxon>Metazoa</taxon>
        <taxon>Spiralia</taxon>
        <taxon>Gnathifera</taxon>
        <taxon>Rotifera</taxon>
        <taxon>Eurotatoria</taxon>
        <taxon>Bdelloidea</taxon>
        <taxon>Adinetida</taxon>
        <taxon>Adinetidae</taxon>
        <taxon>Adineta</taxon>
    </lineage>
</organism>
<dbReference type="GO" id="GO:0043024">
    <property type="term" value="F:ribosomal small subunit binding"/>
    <property type="evidence" value="ECO:0007669"/>
    <property type="project" value="TreeGrafter"/>
</dbReference>
<dbReference type="InterPro" id="IPR005662">
    <property type="entry name" value="GTPase_Era-like"/>
</dbReference>
<name>A0A815SDP1_ADIRI</name>
<accession>A0A815SDP1</accession>
<proteinExistence type="predicted"/>
<evidence type="ECO:0000313" key="4">
    <source>
        <dbReference type="Proteomes" id="UP000663852"/>
    </source>
</evidence>
<evidence type="ECO:0000259" key="2">
    <source>
        <dbReference type="Pfam" id="PF01926"/>
    </source>
</evidence>
<feature type="domain" description="G" evidence="2">
    <location>
        <begin position="137"/>
        <end position="263"/>
    </location>
</feature>
<keyword evidence="1" id="KW-0472">Membrane</keyword>
<dbReference type="InterPro" id="IPR027417">
    <property type="entry name" value="P-loop_NTPase"/>
</dbReference>
<keyword evidence="1" id="KW-0812">Transmembrane</keyword>
<dbReference type="GO" id="GO:0000028">
    <property type="term" value="P:ribosomal small subunit assembly"/>
    <property type="evidence" value="ECO:0007669"/>
    <property type="project" value="TreeGrafter"/>
</dbReference>
<dbReference type="Pfam" id="PF01926">
    <property type="entry name" value="MMR_HSR1"/>
    <property type="match status" value="1"/>
</dbReference>
<evidence type="ECO:0000313" key="3">
    <source>
        <dbReference type="EMBL" id="CAF1489794.1"/>
    </source>
</evidence>
<dbReference type="PANTHER" id="PTHR42698:SF2">
    <property type="entry name" value="GTPASE ERA-LIKE, CHLOROPLASTIC"/>
    <property type="match status" value="1"/>
</dbReference>
<dbReference type="EMBL" id="CAJNOJ010000582">
    <property type="protein sequence ID" value="CAF1489794.1"/>
    <property type="molecule type" value="Genomic_DNA"/>
</dbReference>
<sequence>MTFQHTINIKIRGLFHFLTTYKDPSFRICKPFKKFYFPCNTVNKRNIILTTMTNELSKPTTYKQNIELTEDSLSELNNNVQKEEVEMLIQTIRCVTDDMKKEVYSNRLIPNKIFDPLFGTLDSLQQTLEPSRLNVCYVIGASNAGKSTMINNLCGEKICDVSHSHIPGTKDFQEVSVPKVNAVFIDTVGFGANSEGDSDLVKKIETQMKAVQHPDAIILVVTRDHLRREKDLIGITNDINNILKWLKKQRYDVNIPIICVLNKIDEYFDGKVPTLEQSSEIENCIKEALTKVNKYLTTSATRCIAVSKNEDFGIDELRRNIDGQSPLNAQIIDTNLNYVARYRFSIANKIIIAFSTASAAVSFLPIVDIALTTLLQEWMYRMLACFSIDSSRTPDSFKAVHCVHQVASLAIRTGALFVGGVFQLTTVGYLIGSSLCVATAATSTTVLGWAAYSYFTNKISS</sequence>